<name>A0ACC1IQZ7_9FUNG</name>
<reference evidence="1" key="1">
    <citation type="submission" date="2022-07" db="EMBL/GenBank/DDBJ databases">
        <title>Phylogenomic reconstructions and comparative analyses of Kickxellomycotina fungi.</title>
        <authorList>
            <person name="Reynolds N.K."/>
            <person name="Stajich J.E."/>
            <person name="Barry K."/>
            <person name="Grigoriev I.V."/>
            <person name="Crous P."/>
            <person name="Smith M.E."/>
        </authorList>
    </citation>
    <scope>NUCLEOTIDE SEQUENCE</scope>
    <source>
        <strain evidence="1">Benny 63K</strain>
    </source>
</reference>
<sequence length="782" mass="85066">MQQGGGISPVQRQQPQHQHQRLTSINDPSNKFHQQHQQVPASAPPGSRSRLVPNESKPASTANTHFDHMLPGHDGYIMEEHLSYLSGGPFNRFALALKSNLDNEIDWACARLVAATNLLNDNWSILQHAPSLLEAILRVLERSRKELQQGTLSSDTGGRVGRSVRAAVLAGGSVKQVALGDSGLEMVVQRAGERGGLLSTALFNLSQVGDGAQLMAQDPRITIEATQWLRTFPQDDLLLVSIKAEFLDLLDTIIPLAPQPPFDTMPVLKWPIFGSREASSLDPLTLVETCLWEELVRIIHVSQERKLVLGALRLMVQSISWHPQLAREILSLPIPKWAAAMTAADNTARISPIGQMVNCRLAELILAPDVEIVGACFEVLLNTVRLEAMAKALDEELEAFAAKSGRPAEAAAAVRRRRRVGAIGAAGLGEAEASGGESGVQTPIFGFRPIPRSVNMATSAAVGAAAEESEPSMLPSGLSALVALVMQQWVAAAYPPTDITGSHPETHPGAHQPAQSQQTHQQQNQHQQQQQQQGMTAEQIRAAANRPPTEPELREACTWVLLNYEFVTPENPQQAAHQVSVSELFGRYKVAKQSQTVPHIGRALNINEMMRVVAAVFPKTTLVESIINQQQQQQQRNGLPGGGSSSPMVVYMALHLKARSPHIMPIPAVAVDNSNSGVTPRQPPAPVSVVDPNACLWDGCSEVFVSEQQAREHLAKHVVEADACRWRGCNRIPMAMADSGVDGEQLRRWISRHVLIHGPFYKPTAAAPASAVVEEEEEEEQE</sequence>
<proteinExistence type="predicted"/>
<organism evidence="1 2">
    <name type="scientific">Kickxella alabastrina</name>
    <dbReference type="NCBI Taxonomy" id="61397"/>
    <lineage>
        <taxon>Eukaryota</taxon>
        <taxon>Fungi</taxon>
        <taxon>Fungi incertae sedis</taxon>
        <taxon>Zoopagomycota</taxon>
        <taxon>Kickxellomycotina</taxon>
        <taxon>Kickxellomycetes</taxon>
        <taxon>Kickxellales</taxon>
        <taxon>Kickxellaceae</taxon>
        <taxon>Kickxella</taxon>
    </lineage>
</organism>
<dbReference type="EMBL" id="JANBPG010000173">
    <property type="protein sequence ID" value="KAJ1899189.1"/>
    <property type="molecule type" value="Genomic_DNA"/>
</dbReference>
<gene>
    <name evidence="1" type="ORF">LPJ66_002270</name>
</gene>
<comment type="caution">
    <text evidence="1">The sequence shown here is derived from an EMBL/GenBank/DDBJ whole genome shotgun (WGS) entry which is preliminary data.</text>
</comment>
<evidence type="ECO:0000313" key="1">
    <source>
        <dbReference type="EMBL" id="KAJ1899189.1"/>
    </source>
</evidence>
<accession>A0ACC1IQZ7</accession>
<evidence type="ECO:0000313" key="2">
    <source>
        <dbReference type="Proteomes" id="UP001150581"/>
    </source>
</evidence>
<dbReference type="Proteomes" id="UP001150581">
    <property type="component" value="Unassembled WGS sequence"/>
</dbReference>
<protein>
    <submittedName>
        <fullName evidence="1">Uncharacterized protein</fullName>
    </submittedName>
</protein>
<keyword evidence="2" id="KW-1185">Reference proteome</keyword>